<accession>A0A2Z7AWX5</accession>
<evidence type="ECO:0000313" key="1">
    <source>
        <dbReference type="EMBL" id="KZV25838.1"/>
    </source>
</evidence>
<dbReference type="AlphaFoldDB" id="A0A2Z7AWX5"/>
<proteinExistence type="predicted"/>
<dbReference type="EMBL" id="KV011824">
    <property type="protein sequence ID" value="KZV25838.1"/>
    <property type="molecule type" value="Genomic_DNA"/>
</dbReference>
<sequence>MTAALCYFNDSLRLDFLRLDTLATGYLLYDVASLIASGCKLPADSCDCSLKPSAECDDVTDDVINANPSAESQHDVASSFALRFIC</sequence>
<name>A0A2Z7AWX5_9LAMI</name>
<dbReference type="Proteomes" id="UP000250235">
    <property type="component" value="Unassembled WGS sequence"/>
</dbReference>
<reference evidence="1 2" key="1">
    <citation type="journal article" date="2015" name="Proc. Natl. Acad. Sci. U.S.A.">
        <title>The resurrection genome of Boea hygrometrica: A blueprint for survival of dehydration.</title>
        <authorList>
            <person name="Xiao L."/>
            <person name="Yang G."/>
            <person name="Zhang L."/>
            <person name="Yang X."/>
            <person name="Zhao S."/>
            <person name="Ji Z."/>
            <person name="Zhou Q."/>
            <person name="Hu M."/>
            <person name="Wang Y."/>
            <person name="Chen M."/>
            <person name="Xu Y."/>
            <person name="Jin H."/>
            <person name="Xiao X."/>
            <person name="Hu G."/>
            <person name="Bao F."/>
            <person name="Hu Y."/>
            <person name="Wan P."/>
            <person name="Li L."/>
            <person name="Deng X."/>
            <person name="Kuang T."/>
            <person name="Xiang C."/>
            <person name="Zhu J.K."/>
            <person name="Oliver M.J."/>
            <person name="He Y."/>
        </authorList>
    </citation>
    <scope>NUCLEOTIDE SEQUENCE [LARGE SCALE GENOMIC DNA]</scope>
    <source>
        <strain evidence="2">cv. XS01</strain>
    </source>
</reference>
<evidence type="ECO:0000313" key="2">
    <source>
        <dbReference type="Proteomes" id="UP000250235"/>
    </source>
</evidence>
<organism evidence="1 2">
    <name type="scientific">Dorcoceras hygrometricum</name>
    <dbReference type="NCBI Taxonomy" id="472368"/>
    <lineage>
        <taxon>Eukaryota</taxon>
        <taxon>Viridiplantae</taxon>
        <taxon>Streptophyta</taxon>
        <taxon>Embryophyta</taxon>
        <taxon>Tracheophyta</taxon>
        <taxon>Spermatophyta</taxon>
        <taxon>Magnoliopsida</taxon>
        <taxon>eudicotyledons</taxon>
        <taxon>Gunneridae</taxon>
        <taxon>Pentapetalae</taxon>
        <taxon>asterids</taxon>
        <taxon>lamiids</taxon>
        <taxon>Lamiales</taxon>
        <taxon>Gesneriaceae</taxon>
        <taxon>Didymocarpoideae</taxon>
        <taxon>Trichosporeae</taxon>
        <taxon>Loxocarpinae</taxon>
        <taxon>Dorcoceras</taxon>
    </lineage>
</organism>
<protein>
    <submittedName>
        <fullName evidence="1">Uncharacterized protein</fullName>
    </submittedName>
</protein>
<keyword evidence="2" id="KW-1185">Reference proteome</keyword>
<gene>
    <name evidence="1" type="ORF">F511_20728</name>
</gene>